<comment type="caution">
    <text evidence="1">The sequence shown here is derived from an EMBL/GenBank/DDBJ whole genome shotgun (WGS) entry which is preliminary data.</text>
</comment>
<dbReference type="RefSeq" id="WP_188508593.1">
    <property type="nucleotide sequence ID" value="NZ_BMER01000007.1"/>
</dbReference>
<protein>
    <submittedName>
        <fullName evidence="1">Uncharacterized protein</fullName>
    </submittedName>
</protein>
<reference evidence="1" key="1">
    <citation type="journal article" date="2014" name="Int. J. Syst. Evol. Microbiol.">
        <title>Complete genome sequence of Corynebacterium casei LMG S-19264T (=DSM 44701T), isolated from a smear-ripened cheese.</title>
        <authorList>
            <consortium name="US DOE Joint Genome Institute (JGI-PGF)"/>
            <person name="Walter F."/>
            <person name="Albersmeier A."/>
            <person name="Kalinowski J."/>
            <person name="Ruckert C."/>
        </authorList>
    </citation>
    <scope>NUCLEOTIDE SEQUENCE</scope>
    <source>
        <strain evidence="1">CGMCC 1.12195</strain>
    </source>
</reference>
<sequence length="256" mass="28693">MKRSSLFAFVCIVAFPYLGYSQFGNESPIPYFRYSVTAGLGPALLYGDLDKQQIGGGVYLRGNYFLTHGLSIGLELQEGLLRGEDQTAINNVRRKTTNLYHSATLGVRFQPIKYLQDDHLRRIEYRQSFGKRTLNSVYVGAGMGALYSLQWDKRRVTGQFPSTDNNGQEIMVNGILPTHQGDNYGLSYIVSTDFGFEVPLHNLKPDLLDSYIWNLVVNGQLNFSLDDELDGYSGAYPGNESKDVFALLSLGVNLRF</sequence>
<reference evidence="1" key="2">
    <citation type="submission" date="2020-09" db="EMBL/GenBank/DDBJ databases">
        <authorList>
            <person name="Sun Q."/>
            <person name="Zhou Y."/>
        </authorList>
    </citation>
    <scope>NUCLEOTIDE SEQUENCE</scope>
    <source>
        <strain evidence="1">CGMCC 1.12195</strain>
    </source>
</reference>
<proteinExistence type="predicted"/>
<name>A0A917I3L8_9SPHI</name>
<accession>A0A917I3L8</accession>
<evidence type="ECO:0000313" key="1">
    <source>
        <dbReference type="EMBL" id="GGH05320.1"/>
    </source>
</evidence>
<dbReference type="EMBL" id="BMER01000007">
    <property type="protein sequence ID" value="GGH05320.1"/>
    <property type="molecule type" value="Genomic_DNA"/>
</dbReference>
<keyword evidence="2" id="KW-1185">Reference proteome</keyword>
<organism evidence="1 2">
    <name type="scientific">Parapedobacter pyrenivorans</name>
    <dbReference type="NCBI Taxonomy" id="1305674"/>
    <lineage>
        <taxon>Bacteria</taxon>
        <taxon>Pseudomonadati</taxon>
        <taxon>Bacteroidota</taxon>
        <taxon>Sphingobacteriia</taxon>
        <taxon>Sphingobacteriales</taxon>
        <taxon>Sphingobacteriaceae</taxon>
        <taxon>Parapedobacter</taxon>
    </lineage>
</organism>
<gene>
    <name evidence="1" type="ORF">GCM10007415_47110</name>
</gene>
<dbReference type="Proteomes" id="UP000660862">
    <property type="component" value="Unassembled WGS sequence"/>
</dbReference>
<evidence type="ECO:0000313" key="2">
    <source>
        <dbReference type="Proteomes" id="UP000660862"/>
    </source>
</evidence>
<dbReference type="AlphaFoldDB" id="A0A917I3L8"/>